<dbReference type="PANTHER" id="PTHR43283:SF7">
    <property type="entry name" value="BETA-LACTAMASE-RELATED DOMAIN-CONTAINING PROTEIN"/>
    <property type="match status" value="1"/>
</dbReference>
<dbReference type="Proteomes" id="UP000006620">
    <property type="component" value="Chromosome"/>
</dbReference>
<dbReference type="EMBL" id="CP002869">
    <property type="protein sequence ID" value="AEI42859.1"/>
    <property type="molecule type" value="Genomic_DNA"/>
</dbReference>
<evidence type="ECO:0000259" key="1">
    <source>
        <dbReference type="Pfam" id="PF00144"/>
    </source>
</evidence>
<feature type="domain" description="Beta-lactamase-related" evidence="1">
    <location>
        <begin position="38"/>
        <end position="306"/>
    </location>
</feature>
<dbReference type="HOGENOM" id="CLU_030169_3_1_9"/>
<evidence type="ECO:0000313" key="3">
    <source>
        <dbReference type="Proteomes" id="UP000006620"/>
    </source>
</evidence>
<gene>
    <name evidence="2" type="ordered locus">KNP414_04327</name>
</gene>
<name>F8FJK9_PAEMK</name>
<dbReference type="KEGG" id="pms:KNP414_04327"/>
<dbReference type="InterPro" id="IPR001466">
    <property type="entry name" value="Beta-lactam-related"/>
</dbReference>
<protein>
    <submittedName>
        <fullName evidence="2">Beta-lactamase</fullName>
    </submittedName>
</protein>
<sequence>MVRLDQGQKQWERISAGQAGISSGAVLDFVEKAEGLGIPLHSFMLVRSGRIAAEGYYSPFQANDLHPIFSVSKSVTSAAIGIAMGEGLLKLTDRVVDFFPEKLEREVHAYTSMMTVEHLLLMATVHPRSTDTRVEDWVRCFLNTPPSKLPGTSFAYDTTGTHTLCAILQKVTGMSVLDYVRPRLFEPLGMGELWWESCPSGINKGGSGLRCTTDALARFGQLYLQDGIWNGVRILPEDWVKRSTDSRIGTYGTRMMLDGKLGYGYQFWRIRNNGYCAFGMGGQLVIVLPDQELVFVTTANTLEYRDGQARIFDCFWSTIYASLRENETIQHAPDPEGETVLQSRLSSLKLFMPEGKAHSRLSRNITGRSWILDPNPYGYEACQFELEGAEPGLLFYKNGEPTELRFGLGVWLPGAEPFMDIGAASYGAAVWTNEHTLVIIVHVFDPLQMFTIHCRFLEESRLSIQLVPAGVQLNDHEGYLTGHLI</sequence>
<reference evidence="3" key="1">
    <citation type="submission" date="2011-06" db="EMBL/GenBank/DDBJ databases">
        <title>Complete genome sequence of Paenibacillus mucilaginosus KNP414.</title>
        <authorList>
            <person name="Wang J."/>
            <person name="Hu S."/>
            <person name="Hu X."/>
            <person name="Zhang B."/>
            <person name="Dong D."/>
            <person name="Zhang S."/>
            <person name="Zhao K."/>
            <person name="Wu D."/>
        </authorList>
    </citation>
    <scope>NUCLEOTIDE SEQUENCE [LARGE SCALE GENOMIC DNA]</scope>
    <source>
        <strain evidence="3">KNP414</strain>
    </source>
</reference>
<accession>F8FJK9</accession>
<dbReference type="AlphaFoldDB" id="F8FJK9"/>
<dbReference type="RefSeq" id="WP_013918013.1">
    <property type="nucleotide sequence ID" value="NC_015690.1"/>
</dbReference>
<dbReference type="PATRIC" id="fig|1036673.3.peg.3977"/>
<dbReference type="Gene3D" id="3.40.710.10">
    <property type="entry name" value="DD-peptidase/beta-lactamase superfamily"/>
    <property type="match status" value="1"/>
</dbReference>
<dbReference type="InterPro" id="IPR012338">
    <property type="entry name" value="Beta-lactam/transpept-like"/>
</dbReference>
<dbReference type="SUPFAM" id="SSF56601">
    <property type="entry name" value="beta-lactamase/transpeptidase-like"/>
    <property type="match status" value="1"/>
</dbReference>
<proteinExistence type="predicted"/>
<organism evidence="2 3">
    <name type="scientific">Paenibacillus mucilaginosus (strain KNP414)</name>
    <dbReference type="NCBI Taxonomy" id="1036673"/>
    <lineage>
        <taxon>Bacteria</taxon>
        <taxon>Bacillati</taxon>
        <taxon>Bacillota</taxon>
        <taxon>Bacilli</taxon>
        <taxon>Bacillales</taxon>
        <taxon>Paenibacillaceae</taxon>
        <taxon>Paenibacillus</taxon>
    </lineage>
</organism>
<reference evidence="2 3" key="2">
    <citation type="journal article" date="2013" name="Genome Announc.">
        <title>Genome Sequence of Growth-Improving Paenibacillus mucilaginosus Strain KNP414.</title>
        <authorList>
            <person name="Lu J.J."/>
            <person name="Wang J.F."/>
            <person name="Hu X.F."/>
        </authorList>
    </citation>
    <scope>NUCLEOTIDE SEQUENCE [LARGE SCALE GENOMIC DNA]</scope>
    <source>
        <strain evidence="2 3">KNP414</strain>
    </source>
</reference>
<evidence type="ECO:0000313" key="2">
    <source>
        <dbReference type="EMBL" id="AEI42859.1"/>
    </source>
</evidence>
<dbReference type="InterPro" id="IPR050789">
    <property type="entry name" value="Diverse_Enzym_Activities"/>
</dbReference>
<dbReference type="Pfam" id="PF00144">
    <property type="entry name" value="Beta-lactamase"/>
    <property type="match status" value="1"/>
</dbReference>
<dbReference type="PANTHER" id="PTHR43283">
    <property type="entry name" value="BETA-LACTAMASE-RELATED"/>
    <property type="match status" value="1"/>
</dbReference>